<keyword evidence="1" id="KW-0560">Oxidoreductase</keyword>
<sequence length="497" mass="54770">MREDKERHVVVVGGGLIGACTAYFVAKQENVRVTVLERSSAYANVTSYANAGRFAVTQFIQGPPANPTMISEALQMILPQFLRASPSSAYIPTSEGVPPTPPFEYKKSAEMSTALVGWGLWYLRNCTQTRFEHNKESAQLLAARSINAMDTVMRELGKYRHKLFEVHPGALFTFNDKNHFDSFSHKAEVVHEFSESLGRLASAPSWNLLSCDECLKKFPFMRTWRNPSSDSLPISQIHANVGGGCVESTDWTVDARKFTHAVVSALEKTGKVEFRLRTHVQSLIQENGRVSGVHLDDGETILADDFVLCMGNDTPGLVQPLLGSFQTLPIVGMQGYTVDLLGCRNVPSVSMADLGSKDINWQLTLYSKSRVRITGFANFASTLDSDAARGELAKEQLLAYTRFVLPNMTWQQSETQWAGLRPMSPDNLPMIGKISGYQNVYVNCGQGSLGWTMSAASGSILADAMFCSKETLSHNDATLIERLSPNRFSLSSFFGVS</sequence>
<evidence type="ECO:0000256" key="1">
    <source>
        <dbReference type="ARBA" id="ARBA00023002"/>
    </source>
</evidence>
<dbReference type="AlphaFoldDB" id="A0AAE0GKG1"/>
<dbReference type="Gene3D" id="3.30.9.10">
    <property type="entry name" value="D-Amino Acid Oxidase, subunit A, domain 2"/>
    <property type="match status" value="1"/>
</dbReference>
<dbReference type="PANTHER" id="PTHR13847">
    <property type="entry name" value="SARCOSINE DEHYDROGENASE-RELATED"/>
    <property type="match status" value="1"/>
</dbReference>
<dbReference type="EMBL" id="LGRX02004765">
    <property type="protein sequence ID" value="KAK3279608.1"/>
    <property type="molecule type" value="Genomic_DNA"/>
</dbReference>
<reference evidence="4 5" key="1">
    <citation type="journal article" date="2015" name="Genome Biol. Evol.">
        <title>Comparative Genomics of a Bacterivorous Green Alga Reveals Evolutionary Causalities and Consequences of Phago-Mixotrophic Mode of Nutrition.</title>
        <authorList>
            <person name="Burns J.A."/>
            <person name="Paasch A."/>
            <person name="Narechania A."/>
            <person name="Kim E."/>
        </authorList>
    </citation>
    <scope>NUCLEOTIDE SEQUENCE [LARGE SCALE GENOMIC DNA]</scope>
    <source>
        <strain evidence="4 5">PLY_AMNH</strain>
    </source>
</reference>
<dbReference type="PANTHER" id="PTHR13847:SF289">
    <property type="entry name" value="GLYCINE OXIDASE"/>
    <property type="match status" value="1"/>
</dbReference>
<dbReference type="Proteomes" id="UP001190700">
    <property type="component" value="Unassembled WGS sequence"/>
</dbReference>
<dbReference type="InterPro" id="IPR036188">
    <property type="entry name" value="FAD/NAD-bd_sf"/>
</dbReference>
<gene>
    <name evidence="4" type="ORF">CYMTET_12518</name>
</gene>
<feature type="domain" description="FAD dependent oxidoreductase" evidence="3">
    <location>
        <begin position="8"/>
        <end position="463"/>
    </location>
</feature>
<dbReference type="GO" id="GO:0016491">
    <property type="term" value="F:oxidoreductase activity"/>
    <property type="evidence" value="ECO:0007669"/>
    <property type="project" value="UniProtKB-KW"/>
</dbReference>
<name>A0AAE0GKG1_9CHLO</name>
<proteinExistence type="predicted"/>
<feature type="transmembrane region" description="Helical" evidence="2">
    <location>
        <begin position="9"/>
        <end position="26"/>
    </location>
</feature>
<evidence type="ECO:0000313" key="5">
    <source>
        <dbReference type="Proteomes" id="UP001190700"/>
    </source>
</evidence>
<accession>A0AAE0GKG1</accession>
<organism evidence="4 5">
    <name type="scientific">Cymbomonas tetramitiformis</name>
    <dbReference type="NCBI Taxonomy" id="36881"/>
    <lineage>
        <taxon>Eukaryota</taxon>
        <taxon>Viridiplantae</taxon>
        <taxon>Chlorophyta</taxon>
        <taxon>Pyramimonadophyceae</taxon>
        <taxon>Pyramimonadales</taxon>
        <taxon>Pyramimonadaceae</taxon>
        <taxon>Cymbomonas</taxon>
    </lineage>
</organism>
<keyword evidence="2" id="KW-1133">Transmembrane helix</keyword>
<evidence type="ECO:0000256" key="2">
    <source>
        <dbReference type="SAM" id="Phobius"/>
    </source>
</evidence>
<keyword evidence="2" id="KW-0812">Transmembrane</keyword>
<dbReference type="Gene3D" id="3.50.50.60">
    <property type="entry name" value="FAD/NAD(P)-binding domain"/>
    <property type="match status" value="2"/>
</dbReference>
<dbReference type="SUPFAM" id="SSF51905">
    <property type="entry name" value="FAD/NAD(P)-binding domain"/>
    <property type="match status" value="1"/>
</dbReference>
<protein>
    <recommendedName>
        <fullName evidence="3">FAD dependent oxidoreductase domain-containing protein</fullName>
    </recommendedName>
</protein>
<dbReference type="PROSITE" id="PS51257">
    <property type="entry name" value="PROKAR_LIPOPROTEIN"/>
    <property type="match status" value="1"/>
</dbReference>
<keyword evidence="2" id="KW-0472">Membrane</keyword>
<evidence type="ECO:0000313" key="4">
    <source>
        <dbReference type="EMBL" id="KAK3279608.1"/>
    </source>
</evidence>
<comment type="caution">
    <text evidence="4">The sequence shown here is derived from an EMBL/GenBank/DDBJ whole genome shotgun (WGS) entry which is preliminary data.</text>
</comment>
<keyword evidence="5" id="KW-1185">Reference proteome</keyword>
<dbReference type="GO" id="GO:0005737">
    <property type="term" value="C:cytoplasm"/>
    <property type="evidence" value="ECO:0007669"/>
    <property type="project" value="TreeGrafter"/>
</dbReference>
<dbReference type="Pfam" id="PF01266">
    <property type="entry name" value="DAO"/>
    <property type="match status" value="1"/>
</dbReference>
<evidence type="ECO:0000259" key="3">
    <source>
        <dbReference type="Pfam" id="PF01266"/>
    </source>
</evidence>
<dbReference type="InterPro" id="IPR006076">
    <property type="entry name" value="FAD-dep_OxRdtase"/>
</dbReference>